<evidence type="ECO:0000256" key="2">
    <source>
        <dbReference type="ARBA" id="ARBA00022598"/>
    </source>
</evidence>
<proteinExistence type="inferred from homology"/>
<comment type="catalytic activity">
    <reaction evidence="6">
        <text>N(2)-formyl-N(1)-(5-phospho-beta-D-ribosyl)glycinamide + L-glutamine + ATP + H2O = 2-formamido-N(1)-(5-O-phospho-beta-D-ribosyl)acetamidine + L-glutamate + ADP + phosphate + H(+)</text>
        <dbReference type="Rhea" id="RHEA:17129"/>
        <dbReference type="ChEBI" id="CHEBI:15377"/>
        <dbReference type="ChEBI" id="CHEBI:15378"/>
        <dbReference type="ChEBI" id="CHEBI:29985"/>
        <dbReference type="ChEBI" id="CHEBI:30616"/>
        <dbReference type="ChEBI" id="CHEBI:43474"/>
        <dbReference type="ChEBI" id="CHEBI:58359"/>
        <dbReference type="ChEBI" id="CHEBI:147286"/>
        <dbReference type="ChEBI" id="CHEBI:147287"/>
        <dbReference type="ChEBI" id="CHEBI:456216"/>
        <dbReference type="EC" id="6.3.5.3"/>
    </reaction>
</comment>
<dbReference type="Gene3D" id="3.30.1280.10">
    <property type="entry name" value="Phosphoribosylformylglycinamidine synthase subunit PurS"/>
    <property type="match status" value="1"/>
</dbReference>
<organism evidence="7 8">
    <name type="scientific">Niabella digestorum</name>
    <dbReference type="NCBI Taxonomy" id="3117701"/>
    <lineage>
        <taxon>Bacteria</taxon>
        <taxon>Pseudomonadati</taxon>
        <taxon>Bacteroidota</taxon>
        <taxon>Chitinophagia</taxon>
        <taxon>Chitinophagales</taxon>
        <taxon>Chitinophagaceae</taxon>
        <taxon>Niabella</taxon>
    </lineage>
</organism>
<keyword evidence="4 6" id="KW-0658">Purine biosynthesis</keyword>
<comment type="function">
    <text evidence="6">Part of the phosphoribosylformylglycinamidine synthase complex involved in the purines biosynthetic pathway. Catalyzes the ATP-dependent conversion of formylglycinamide ribonucleotide (FGAR) and glutamine to yield formylglycinamidine ribonucleotide (FGAM) and glutamate. The FGAM synthase complex is composed of three subunits. PurQ produces an ammonia molecule by converting glutamine to glutamate. PurL transfers the ammonia molecule to FGAR to form FGAM in an ATP-dependent manner. PurS interacts with PurQ and PurL and is thought to assist in the transfer of the ammonia molecule from PurQ to PurL.</text>
</comment>
<comment type="similarity">
    <text evidence="6">Belongs to the PurS family.</text>
</comment>
<comment type="pathway">
    <text evidence="6">Purine metabolism; IMP biosynthesis via de novo pathway; 5-amino-1-(5-phospho-D-ribosyl)imidazole from N(2)-formyl-N(1)-(5-phospho-D-ribosyl)glycinamide: step 1/2.</text>
</comment>
<dbReference type="InterPro" id="IPR003850">
    <property type="entry name" value="PurS"/>
</dbReference>
<keyword evidence="1 6" id="KW-0963">Cytoplasm</keyword>
<keyword evidence="3 6" id="KW-0547">Nucleotide-binding</keyword>
<dbReference type="Proteomes" id="UP001357452">
    <property type="component" value="Unassembled WGS sequence"/>
</dbReference>
<evidence type="ECO:0000256" key="5">
    <source>
        <dbReference type="ARBA" id="ARBA00022840"/>
    </source>
</evidence>
<protein>
    <recommendedName>
        <fullName evidence="6">Phosphoribosylformylglycinamidine synthase subunit PurS</fullName>
        <shortName evidence="6">FGAM synthase</shortName>
        <ecNumber evidence="6">6.3.5.3</ecNumber>
    </recommendedName>
    <alternativeName>
        <fullName evidence="6">Formylglycinamide ribonucleotide amidotransferase subunit III</fullName>
        <shortName evidence="6">FGAR amidotransferase III</shortName>
        <shortName evidence="6">FGAR-AT III</shortName>
    </alternativeName>
    <alternativeName>
        <fullName evidence="6">Phosphoribosylformylglycinamidine synthase subunit III</fullName>
    </alternativeName>
</protein>
<dbReference type="NCBIfam" id="NF004630">
    <property type="entry name" value="PRK05974.1"/>
    <property type="match status" value="1"/>
</dbReference>
<dbReference type="HAMAP" id="MF_01926">
    <property type="entry name" value="PurS"/>
    <property type="match status" value="1"/>
</dbReference>
<comment type="subcellular location">
    <subcellularLocation>
        <location evidence="6">Cytoplasm</location>
    </subcellularLocation>
</comment>
<keyword evidence="5 6" id="KW-0067">ATP-binding</keyword>
<evidence type="ECO:0000313" key="8">
    <source>
        <dbReference type="Proteomes" id="UP001357452"/>
    </source>
</evidence>
<evidence type="ECO:0000256" key="1">
    <source>
        <dbReference type="ARBA" id="ARBA00022490"/>
    </source>
</evidence>
<dbReference type="NCBIfam" id="TIGR00302">
    <property type="entry name" value="phosphoribosylformylglycinamidine synthase subunit PurS"/>
    <property type="match status" value="1"/>
</dbReference>
<accession>A0ABU7RF98</accession>
<keyword evidence="8" id="KW-1185">Reference proteome</keyword>
<dbReference type="EMBL" id="JAZGLY010000002">
    <property type="protein sequence ID" value="MEE6186648.1"/>
    <property type="molecule type" value="Genomic_DNA"/>
</dbReference>
<dbReference type="EC" id="6.3.5.3" evidence="6"/>
<evidence type="ECO:0000256" key="3">
    <source>
        <dbReference type="ARBA" id="ARBA00022741"/>
    </source>
</evidence>
<gene>
    <name evidence="6 7" type="primary">purS</name>
    <name evidence="7" type="ORF">V2H41_05105</name>
</gene>
<evidence type="ECO:0000313" key="7">
    <source>
        <dbReference type="EMBL" id="MEE6186648.1"/>
    </source>
</evidence>
<dbReference type="RefSeq" id="WP_330974055.1">
    <property type="nucleotide sequence ID" value="NZ_JAZGLY010000002.1"/>
</dbReference>
<dbReference type="PANTHER" id="PTHR34696:SF1">
    <property type="entry name" value="PHOSPHORIBOSYLFORMYLGLYCINAMIDINE SYNTHASE SUBUNIT PURS"/>
    <property type="match status" value="1"/>
</dbReference>
<dbReference type="InterPro" id="IPR036604">
    <property type="entry name" value="PurS-like_sf"/>
</dbReference>
<sequence>MSYTVQVIIMPLKELLDPQGKAVKGGLENLGLKNVEDVRVGKNIILQVDAESEEAAKTVGEEAAKKLLANAVMEYYEVNVLK</sequence>
<keyword evidence="2 6" id="KW-0436">Ligase</keyword>
<evidence type="ECO:0000256" key="6">
    <source>
        <dbReference type="HAMAP-Rule" id="MF_01926"/>
    </source>
</evidence>
<dbReference type="Pfam" id="PF02700">
    <property type="entry name" value="PurS"/>
    <property type="match status" value="1"/>
</dbReference>
<name>A0ABU7RF98_9BACT</name>
<evidence type="ECO:0000256" key="4">
    <source>
        <dbReference type="ARBA" id="ARBA00022755"/>
    </source>
</evidence>
<comment type="subunit">
    <text evidence="6">Part of the FGAM synthase complex composed of 1 PurL, 1 PurQ and 2 PurS subunits.</text>
</comment>
<reference evidence="7 8" key="1">
    <citation type="submission" date="2024-01" db="EMBL/GenBank/DDBJ databases">
        <title>Niabella digestum sp. nov., isolated from waste digestion system.</title>
        <authorList>
            <person name="Zhang L."/>
        </authorList>
    </citation>
    <scope>NUCLEOTIDE SEQUENCE [LARGE SCALE GENOMIC DNA]</scope>
    <source>
        <strain evidence="7 8">A18</strain>
    </source>
</reference>
<dbReference type="GO" id="GO:0004642">
    <property type="term" value="F:phosphoribosylformylglycinamidine synthase activity"/>
    <property type="evidence" value="ECO:0007669"/>
    <property type="project" value="UniProtKB-EC"/>
</dbReference>
<dbReference type="SUPFAM" id="SSF82697">
    <property type="entry name" value="PurS-like"/>
    <property type="match status" value="1"/>
</dbReference>
<dbReference type="PANTHER" id="PTHR34696">
    <property type="entry name" value="PHOSPHORIBOSYLFORMYLGLYCINAMIDINE SYNTHASE SUBUNIT PURS"/>
    <property type="match status" value="1"/>
</dbReference>
<comment type="caution">
    <text evidence="7">The sequence shown here is derived from an EMBL/GenBank/DDBJ whole genome shotgun (WGS) entry which is preliminary data.</text>
</comment>